<comment type="cofactor">
    <cofactor evidence="1">
        <name>Ca(2+)</name>
        <dbReference type="ChEBI" id="CHEBI:29108"/>
    </cofactor>
</comment>
<dbReference type="OrthoDB" id="9763552at2"/>
<feature type="compositionally biased region" description="Basic and acidic residues" evidence="7">
    <location>
        <begin position="503"/>
        <end position="517"/>
    </location>
</feature>
<dbReference type="SUPFAM" id="SSF53649">
    <property type="entry name" value="Alkaline phosphatase-like"/>
    <property type="match status" value="1"/>
</dbReference>
<sequence length="532" mass="59160">MKHKIILLLVAFFAVKSINAQNTDKTKPNVLLICIDDLRNNLGVYGDEQAITPNIDALAKNGVTFRNHQVQYAVCGPSRAALATGLMPEETGVIGFKPIRKKLTDVIFLPQHFKNNGYTTAAAGKIHDPRTVGDPKSKSKDGDDAASWTIPYLAPKGGHHPKGVALDFQDLPDEEYVDGIIRVEGVKLLEQVAKKDAPFFMAIGFKKPHEPFIAPKKYWDLYNNTNFKVAANQNAPIGREDLKTYVPHGKDVKQNMNAETGRINEDFQLKLKQGYYACTSFVDAQIGLVIEKLEKLGVADNTIIVLWGDHGLFLGEHGRWNKHSNLEVASSSPLIIIDPRNKKAKGETFSAASTVDIYPTLCELAGLEIPEQPKNAKKSTGRAIKGRSLVPILNDTNAQVKIGAITVYRGQRGLGYGYRIKGKYRYVEWVNKKIGETFYELYDYEQDPNETRNLAVTEREAYAPLLHKFSRNIRSFGEADGCLALLKTKPFELKDKSRILVRDADGDGIPDDKESNKDSNGNGILDYLDAEK</sequence>
<keyword evidence="5" id="KW-0378">Hydrolase</keyword>
<comment type="similarity">
    <text evidence="2">Belongs to the sulfatase family.</text>
</comment>
<feature type="region of interest" description="Disordered" evidence="7">
    <location>
        <begin position="503"/>
        <end position="532"/>
    </location>
</feature>
<proteinExistence type="inferred from homology"/>
<dbReference type="PANTHER" id="PTHR45953">
    <property type="entry name" value="IDURONATE 2-SULFATASE"/>
    <property type="match status" value="1"/>
</dbReference>
<dbReference type="InterPro" id="IPR035874">
    <property type="entry name" value="IDS"/>
</dbReference>
<evidence type="ECO:0000259" key="9">
    <source>
        <dbReference type="Pfam" id="PF00884"/>
    </source>
</evidence>
<dbReference type="GO" id="GO:0005737">
    <property type="term" value="C:cytoplasm"/>
    <property type="evidence" value="ECO:0007669"/>
    <property type="project" value="TreeGrafter"/>
</dbReference>
<evidence type="ECO:0000313" key="10">
    <source>
        <dbReference type="EMBL" id="QOD61986.1"/>
    </source>
</evidence>
<dbReference type="GO" id="GO:0004423">
    <property type="term" value="F:iduronate-2-sulfatase activity"/>
    <property type="evidence" value="ECO:0007669"/>
    <property type="project" value="InterPro"/>
</dbReference>
<feature type="chain" id="PRO_5032719626" evidence="8">
    <location>
        <begin position="21"/>
        <end position="532"/>
    </location>
</feature>
<evidence type="ECO:0000256" key="8">
    <source>
        <dbReference type="SAM" id="SignalP"/>
    </source>
</evidence>
<evidence type="ECO:0000256" key="2">
    <source>
        <dbReference type="ARBA" id="ARBA00008779"/>
    </source>
</evidence>
<dbReference type="AlphaFoldDB" id="A0A7L8AJ10"/>
<accession>A0A7L8AJ10</accession>
<dbReference type="GO" id="GO:0046872">
    <property type="term" value="F:metal ion binding"/>
    <property type="evidence" value="ECO:0007669"/>
    <property type="project" value="UniProtKB-KW"/>
</dbReference>
<keyword evidence="3" id="KW-0479">Metal-binding</keyword>
<evidence type="ECO:0000313" key="11">
    <source>
        <dbReference type="Proteomes" id="UP000516764"/>
    </source>
</evidence>
<dbReference type="Gene3D" id="3.40.720.10">
    <property type="entry name" value="Alkaline Phosphatase, subunit A"/>
    <property type="match status" value="1"/>
</dbReference>
<gene>
    <name evidence="10" type="ORF">H9I45_05955</name>
</gene>
<keyword evidence="11" id="KW-1185">Reference proteome</keyword>
<feature type="signal peptide" evidence="8">
    <location>
        <begin position="1"/>
        <end position="20"/>
    </location>
</feature>
<name>A0A7L8AJ10_9FLAO</name>
<dbReference type="EMBL" id="CP061813">
    <property type="protein sequence ID" value="QOD61986.1"/>
    <property type="molecule type" value="Genomic_DNA"/>
</dbReference>
<evidence type="ECO:0000256" key="5">
    <source>
        <dbReference type="ARBA" id="ARBA00022801"/>
    </source>
</evidence>
<evidence type="ECO:0000256" key="6">
    <source>
        <dbReference type="ARBA" id="ARBA00022837"/>
    </source>
</evidence>
<evidence type="ECO:0000256" key="7">
    <source>
        <dbReference type="SAM" id="MobiDB-lite"/>
    </source>
</evidence>
<evidence type="ECO:0000256" key="4">
    <source>
        <dbReference type="ARBA" id="ARBA00022729"/>
    </source>
</evidence>
<evidence type="ECO:0000256" key="1">
    <source>
        <dbReference type="ARBA" id="ARBA00001913"/>
    </source>
</evidence>
<dbReference type="InterPro" id="IPR017850">
    <property type="entry name" value="Alkaline_phosphatase_core_sf"/>
</dbReference>
<dbReference type="Pfam" id="PF00884">
    <property type="entry name" value="Sulfatase"/>
    <property type="match status" value="1"/>
</dbReference>
<keyword evidence="4 8" id="KW-0732">Signal</keyword>
<dbReference type="KEGG" id="phal:H9I45_05955"/>
<feature type="domain" description="Sulfatase N-terminal" evidence="9">
    <location>
        <begin position="28"/>
        <end position="366"/>
    </location>
</feature>
<keyword evidence="6" id="KW-0106">Calcium</keyword>
<dbReference type="RefSeq" id="WP_140422729.1">
    <property type="nucleotide sequence ID" value="NZ_CP061813.1"/>
</dbReference>
<dbReference type="InterPro" id="IPR000917">
    <property type="entry name" value="Sulfatase_N"/>
</dbReference>
<dbReference type="Proteomes" id="UP000516764">
    <property type="component" value="Chromosome"/>
</dbReference>
<dbReference type="PANTHER" id="PTHR45953:SF1">
    <property type="entry name" value="IDURONATE 2-SULFATASE"/>
    <property type="match status" value="1"/>
</dbReference>
<organism evidence="10 11">
    <name type="scientific">Polaribacter haliotis</name>
    <dbReference type="NCBI Taxonomy" id="1888915"/>
    <lineage>
        <taxon>Bacteria</taxon>
        <taxon>Pseudomonadati</taxon>
        <taxon>Bacteroidota</taxon>
        <taxon>Flavobacteriia</taxon>
        <taxon>Flavobacteriales</taxon>
        <taxon>Flavobacteriaceae</taxon>
    </lineage>
</organism>
<evidence type="ECO:0000256" key="3">
    <source>
        <dbReference type="ARBA" id="ARBA00022723"/>
    </source>
</evidence>
<protein>
    <submittedName>
        <fullName evidence="10">Sulfatase</fullName>
    </submittedName>
</protein>
<reference evidence="10 11" key="1">
    <citation type="journal article" date="2016" name="Int. J. Syst. Evol. Microbiol.">
        <title>Polaribacter haliotis sp. nov., isolated from the gut of abalone Haliotis discus hannai.</title>
        <authorList>
            <person name="Kim Y.O."/>
            <person name="Park I.S."/>
            <person name="Park S."/>
            <person name="Nam B.H."/>
            <person name="Park J.M."/>
            <person name="Kim D.G."/>
            <person name="Yoon J.H."/>
        </authorList>
    </citation>
    <scope>NUCLEOTIDE SEQUENCE [LARGE SCALE GENOMIC DNA]</scope>
    <source>
        <strain evidence="10 11">KCTC 52418</strain>
    </source>
</reference>
<dbReference type="CDD" id="cd16030">
    <property type="entry name" value="iduronate-2-sulfatase"/>
    <property type="match status" value="1"/>
</dbReference>